<feature type="compositionally biased region" description="Acidic residues" evidence="2">
    <location>
        <begin position="1073"/>
        <end position="1088"/>
    </location>
</feature>
<protein>
    <submittedName>
        <fullName evidence="3">Uncharacterized protein</fullName>
    </submittedName>
</protein>
<feature type="compositionally biased region" description="Basic residues" evidence="2">
    <location>
        <begin position="332"/>
        <end position="343"/>
    </location>
</feature>
<feature type="compositionally biased region" description="Low complexity" evidence="2">
    <location>
        <begin position="143"/>
        <end position="161"/>
    </location>
</feature>
<sequence length="1196" mass="132320">MSDSPIEHRYSGSSVPSEGFRTRPHTPSFDPRFMYDRAAFTPDNSVGSEGIMSTNATDNRTFDTQYQTYSDTSDWKVKVVGSASSSTLLRYRNRAYQEAMETEQSLRTEVATLSAELAGIKWVIQNLPSMPREGASPGFYPLSASSSKSQTSMSSLPRASLPRPPPIIVDDDDDDNDNVNGNSKSGVELFWMKSSWTRYLADLDAVSTRSDEASSVHRKMGWAVTKQGEPITTERHDEMHGFAREFYQDWLNKRVSPLKWSALDQTLAPDYRACMNAHFPELALSWLGECGRRTTLITEKRQRGLPVKDEDDDASSTLTIDSNQGLSVPATKRCRAPKNANKRAKVDISEAPLSSASRQHNLDPAVAHASAPSSTDQLVNVNLLPPAAPPSVLTAAASNSSNTSFSTSNSLDIPPSLSDSGSFSTAVINKPSQSSEGPSLPLIDNSLTTLADASFNGPDILPVILPTARLLAANLDCIENPTLLSPAVEPADQEAKSSEGLTQPSAFKAPKNPFANICRTEDMPTLPPIPQVISTSPSSQASSAPRSNSLPADQSSVAEQMPSQPLDLSAAPPITVSSSSLEVSFMSMPVIAHAIYSKKPRSSTENSKKKPWAPTKTVNGRNECGRKRYSDERVSEGGIEFSLGLNHRELTTGTFSELRRYAPLDYRGKNIHFGGLPGVLFGPALYNPSFRTFRDSCVVFPALLSSLPPSPNSHCFSFIMAGWVSLSDNLPRSLKSRLATCAKVIWRELADKHVYELDIWWNTVGVRYIPPSAPDNDPTPQALIVNLLEGEPDYPSTSAAFTVDIMRRRVKDQRNIGYAAIPEACMPILNDLEEWVLGIPERQREEMARRAAKAEMIREAQRNRKRELKEAEERAAEAYEERTHLKRTRENRTYPLGSCQVCGEKSNAPNAIHVRVRFEDATAAKWMTSIPAVNIPISATARLVGLARTRSSLSTAHRDVIVQGEVKKIHDPKAVRCTTCHNDESVDWQDCCNERCSTRNNRSPKGHCLDCVGHGEYCSQHLDDSFEWWCSRCAPKYANPACPSCSAETCPEDIRHQCACGKIDTCAQCLPESDSEGDEQDERPDDNEDFGKSKPESKPKAITFREFRCGVCQWTERMCQPCLQDVNSCPQCYETMCDDCLHYDHCDECEQDVKICEPCLGDRKECPRCSMPLDSDMEEVAFEAMYEEDETDYGFM</sequence>
<feature type="compositionally biased region" description="Low complexity" evidence="2">
    <location>
        <begin position="534"/>
        <end position="549"/>
    </location>
</feature>
<name>A0A4S4M6H7_9AGAM</name>
<keyword evidence="4" id="KW-1185">Reference proteome</keyword>
<evidence type="ECO:0000256" key="2">
    <source>
        <dbReference type="SAM" id="MobiDB-lite"/>
    </source>
</evidence>
<evidence type="ECO:0000256" key="1">
    <source>
        <dbReference type="SAM" id="Coils"/>
    </source>
</evidence>
<feature type="region of interest" description="Disordered" evidence="2">
    <location>
        <begin position="302"/>
        <end position="373"/>
    </location>
</feature>
<reference evidence="3 4" key="1">
    <citation type="submission" date="2019-02" db="EMBL/GenBank/DDBJ databases">
        <title>Genome sequencing of the rare red list fungi Bondarzewia mesenterica.</title>
        <authorList>
            <person name="Buettner E."/>
            <person name="Kellner H."/>
        </authorList>
    </citation>
    <scope>NUCLEOTIDE SEQUENCE [LARGE SCALE GENOMIC DNA]</scope>
    <source>
        <strain evidence="3 4">DSM 108281</strain>
    </source>
</reference>
<feature type="coiled-coil region" evidence="1">
    <location>
        <begin position="851"/>
        <end position="888"/>
    </location>
</feature>
<feature type="region of interest" description="Disordered" evidence="2">
    <location>
        <begin position="1073"/>
        <end position="1097"/>
    </location>
</feature>
<feature type="compositionally biased region" description="Polar residues" evidence="2">
    <location>
        <begin position="315"/>
        <end position="326"/>
    </location>
</feature>
<feature type="region of interest" description="Disordered" evidence="2">
    <location>
        <begin position="489"/>
        <end position="571"/>
    </location>
</feature>
<accession>A0A4S4M6H7</accession>
<feature type="region of interest" description="Disordered" evidence="2">
    <location>
        <begin position="598"/>
        <end position="630"/>
    </location>
</feature>
<gene>
    <name evidence="3" type="ORF">EW146_g1040</name>
</gene>
<dbReference type="EMBL" id="SGPL01000025">
    <property type="protein sequence ID" value="THH20287.1"/>
    <property type="molecule type" value="Genomic_DNA"/>
</dbReference>
<feature type="compositionally biased region" description="Polar residues" evidence="2">
    <location>
        <begin position="550"/>
        <end position="563"/>
    </location>
</feature>
<proteinExistence type="predicted"/>
<feature type="compositionally biased region" description="Polar residues" evidence="2">
    <location>
        <begin position="422"/>
        <end position="437"/>
    </location>
</feature>
<evidence type="ECO:0000313" key="4">
    <source>
        <dbReference type="Proteomes" id="UP000310158"/>
    </source>
</evidence>
<organism evidence="3 4">
    <name type="scientific">Bondarzewia mesenterica</name>
    <dbReference type="NCBI Taxonomy" id="1095465"/>
    <lineage>
        <taxon>Eukaryota</taxon>
        <taxon>Fungi</taxon>
        <taxon>Dikarya</taxon>
        <taxon>Basidiomycota</taxon>
        <taxon>Agaricomycotina</taxon>
        <taxon>Agaricomycetes</taxon>
        <taxon>Russulales</taxon>
        <taxon>Bondarzewiaceae</taxon>
        <taxon>Bondarzewia</taxon>
    </lineage>
</organism>
<evidence type="ECO:0000313" key="3">
    <source>
        <dbReference type="EMBL" id="THH20287.1"/>
    </source>
</evidence>
<feature type="region of interest" description="Disordered" evidence="2">
    <location>
        <begin position="138"/>
        <end position="181"/>
    </location>
</feature>
<comment type="caution">
    <text evidence="3">The sequence shown here is derived from an EMBL/GenBank/DDBJ whole genome shotgun (WGS) entry which is preliminary data.</text>
</comment>
<keyword evidence="1" id="KW-0175">Coiled coil</keyword>
<dbReference type="AlphaFoldDB" id="A0A4S4M6H7"/>
<feature type="region of interest" description="Disordered" evidence="2">
    <location>
        <begin position="1"/>
        <end position="29"/>
    </location>
</feature>
<feature type="region of interest" description="Disordered" evidence="2">
    <location>
        <begin position="422"/>
        <end position="441"/>
    </location>
</feature>
<dbReference type="Proteomes" id="UP000310158">
    <property type="component" value="Unassembled WGS sequence"/>
</dbReference>
<dbReference type="OrthoDB" id="2844223at2759"/>
<feature type="compositionally biased region" description="Basic and acidic residues" evidence="2">
    <location>
        <begin position="1"/>
        <end position="10"/>
    </location>
</feature>
<feature type="compositionally biased region" description="Low complexity" evidence="2">
    <location>
        <begin position="394"/>
        <end position="410"/>
    </location>
</feature>
<feature type="region of interest" description="Disordered" evidence="2">
    <location>
        <begin position="393"/>
        <end position="417"/>
    </location>
</feature>